<dbReference type="NCBIfam" id="NF004978">
    <property type="entry name" value="PRK06354.1"/>
    <property type="match status" value="1"/>
</dbReference>
<evidence type="ECO:0000256" key="7">
    <source>
        <dbReference type="ARBA" id="ARBA00022723"/>
    </source>
</evidence>
<feature type="domain" description="Pyruvate kinase C-terminal" evidence="18">
    <location>
        <begin position="406"/>
        <end position="518"/>
    </location>
</feature>
<comment type="cofactor">
    <cofactor evidence="2">
        <name>K(+)</name>
        <dbReference type="ChEBI" id="CHEBI:29103"/>
    </cofactor>
</comment>
<dbReference type="PANTHER" id="PTHR11817">
    <property type="entry name" value="PYRUVATE KINASE"/>
    <property type="match status" value="1"/>
</dbReference>
<dbReference type="InterPro" id="IPR015795">
    <property type="entry name" value="Pyrv_Knase_C"/>
</dbReference>
<dbReference type="GO" id="GO:0030955">
    <property type="term" value="F:potassium ion binding"/>
    <property type="evidence" value="ECO:0007669"/>
    <property type="project" value="InterPro"/>
</dbReference>
<evidence type="ECO:0000256" key="9">
    <source>
        <dbReference type="ARBA" id="ARBA00022777"/>
    </source>
</evidence>
<dbReference type="SUPFAM" id="SSF50800">
    <property type="entry name" value="PK beta-barrel domain-like"/>
    <property type="match status" value="1"/>
</dbReference>
<dbReference type="Gene3D" id="3.20.20.60">
    <property type="entry name" value="Phosphoenolpyruvate-binding domains"/>
    <property type="match status" value="1"/>
</dbReference>
<dbReference type="EC" id="2.7.1.40" evidence="5 15"/>
<evidence type="ECO:0000256" key="15">
    <source>
        <dbReference type="RuleBase" id="RU000504"/>
    </source>
</evidence>
<feature type="region of interest" description="Disordered" evidence="16">
    <location>
        <begin position="1"/>
        <end position="22"/>
    </location>
</feature>
<evidence type="ECO:0000256" key="1">
    <source>
        <dbReference type="ARBA" id="ARBA00001946"/>
    </source>
</evidence>
<protein>
    <recommendedName>
        <fullName evidence="5 15">Pyruvate kinase</fullName>
        <ecNumber evidence="5 15">2.7.1.40</ecNumber>
    </recommendedName>
</protein>
<keyword evidence="12 15" id="KW-0324">Glycolysis</keyword>
<feature type="compositionally biased region" description="Low complexity" evidence="16">
    <location>
        <begin position="1"/>
        <end position="14"/>
    </location>
</feature>
<dbReference type="Pfam" id="PF02887">
    <property type="entry name" value="PK_C"/>
    <property type="match status" value="1"/>
</dbReference>
<dbReference type="EMBL" id="HACM01009307">
    <property type="protein sequence ID" value="CRZ09749.1"/>
    <property type="molecule type" value="Transcribed_RNA"/>
</dbReference>
<dbReference type="GO" id="GO:0016301">
    <property type="term" value="F:kinase activity"/>
    <property type="evidence" value="ECO:0007669"/>
    <property type="project" value="UniProtKB-KW"/>
</dbReference>
<reference evidence="19" key="1">
    <citation type="submission" date="2015-04" db="EMBL/GenBank/DDBJ databases">
        <title>The genome sequence of the plant pathogenic Rhizarian Plasmodiophora brassicae reveals insights in its biotrophic life cycle and the origin of chitin synthesis.</title>
        <authorList>
            <person name="Schwelm A."/>
            <person name="Fogelqvist J."/>
            <person name="Knaust A."/>
            <person name="Julke S."/>
            <person name="Lilja T."/>
            <person name="Dhandapani V."/>
            <person name="Bonilla-Rosso G."/>
            <person name="Karlsson M."/>
            <person name="Shevchenko A."/>
            <person name="Choi S.R."/>
            <person name="Kim H.G."/>
            <person name="Park J.Y."/>
            <person name="Lim Y.P."/>
            <person name="Ludwig-Muller J."/>
            <person name="Dixelius C."/>
        </authorList>
    </citation>
    <scope>NUCLEOTIDE SEQUENCE</scope>
    <source>
        <tissue evidence="19">Potato root galls</tissue>
    </source>
</reference>
<feature type="domain" description="Pyruvate kinase barrel" evidence="17">
    <location>
        <begin position="47"/>
        <end position="371"/>
    </location>
</feature>
<evidence type="ECO:0000256" key="8">
    <source>
        <dbReference type="ARBA" id="ARBA00022741"/>
    </source>
</evidence>
<evidence type="ECO:0000256" key="12">
    <source>
        <dbReference type="ARBA" id="ARBA00023152"/>
    </source>
</evidence>
<proteinExistence type="inferred from homology"/>
<evidence type="ECO:0000256" key="5">
    <source>
        <dbReference type="ARBA" id="ARBA00012142"/>
    </source>
</evidence>
<dbReference type="GO" id="GO:0005524">
    <property type="term" value="F:ATP binding"/>
    <property type="evidence" value="ECO:0007669"/>
    <property type="project" value="UniProtKB-KW"/>
</dbReference>
<dbReference type="Gene3D" id="3.40.1380.20">
    <property type="entry name" value="Pyruvate kinase, C-terminal domain"/>
    <property type="match status" value="1"/>
</dbReference>
<evidence type="ECO:0000256" key="10">
    <source>
        <dbReference type="ARBA" id="ARBA00022840"/>
    </source>
</evidence>
<accession>A0A0H5RLZ1</accession>
<evidence type="ECO:0000256" key="16">
    <source>
        <dbReference type="SAM" id="MobiDB-lite"/>
    </source>
</evidence>
<dbReference type="FunFam" id="3.20.20.60:FF:000001">
    <property type="entry name" value="Pyruvate kinase"/>
    <property type="match status" value="1"/>
</dbReference>
<evidence type="ECO:0000259" key="17">
    <source>
        <dbReference type="Pfam" id="PF00224"/>
    </source>
</evidence>
<dbReference type="InterPro" id="IPR018209">
    <property type="entry name" value="Pyrv_Knase_AS"/>
</dbReference>
<dbReference type="UniPathway" id="UPA00109">
    <property type="reaction ID" value="UER00188"/>
</dbReference>
<dbReference type="InterPro" id="IPR011037">
    <property type="entry name" value="Pyrv_Knase-like_insert_dom_sf"/>
</dbReference>
<keyword evidence="7" id="KW-0479">Metal-binding</keyword>
<keyword evidence="10" id="KW-0067">ATP-binding</keyword>
<evidence type="ECO:0000256" key="4">
    <source>
        <dbReference type="ARBA" id="ARBA00008663"/>
    </source>
</evidence>
<dbReference type="NCBIfam" id="NF004491">
    <property type="entry name" value="PRK05826.1"/>
    <property type="match status" value="1"/>
</dbReference>
<evidence type="ECO:0000256" key="2">
    <source>
        <dbReference type="ARBA" id="ARBA00001958"/>
    </source>
</evidence>
<comment type="cofactor">
    <cofactor evidence="1">
        <name>Mg(2+)</name>
        <dbReference type="ChEBI" id="CHEBI:18420"/>
    </cofactor>
</comment>
<keyword evidence="6 15" id="KW-0808">Transferase</keyword>
<evidence type="ECO:0000256" key="3">
    <source>
        <dbReference type="ARBA" id="ARBA00004997"/>
    </source>
</evidence>
<organism evidence="19">
    <name type="scientific">Spongospora subterranea</name>
    <dbReference type="NCBI Taxonomy" id="70186"/>
    <lineage>
        <taxon>Eukaryota</taxon>
        <taxon>Sar</taxon>
        <taxon>Rhizaria</taxon>
        <taxon>Endomyxa</taxon>
        <taxon>Phytomyxea</taxon>
        <taxon>Plasmodiophorida</taxon>
        <taxon>Plasmodiophoridae</taxon>
        <taxon>Spongospora</taxon>
    </lineage>
</organism>
<dbReference type="PRINTS" id="PR01050">
    <property type="entry name" value="PYRUVTKNASE"/>
</dbReference>
<dbReference type="InterPro" id="IPR015793">
    <property type="entry name" value="Pyrv_Knase_brl"/>
</dbReference>
<dbReference type="AlphaFoldDB" id="A0A0H5RLZ1"/>
<evidence type="ECO:0000313" key="19">
    <source>
        <dbReference type="EMBL" id="CRZ09749.1"/>
    </source>
</evidence>
<dbReference type="Gene3D" id="2.40.33.10">
    <property type="entry name" value="PK beta-barrel domain-like"/>
    <property type="match status" value="1"/>
</dbReference>
<keyword evidence="8" id="KW-0547">Nucleotide-binding</keyword>
<comment type="similarity">
    <text evidence="4 15">Belongs to the pyruvate kinase family.</text>
</comment>
<dbReference type="FunFam" id="2.40.33.10:FF:000001">
    <property type="entry name" value="Pyruvate kinase"/>
    <property type="match status" value="1"/>
</dbReference>
<dbReference type="GO" id="GO:0006950">
    <property type="term" value="P:response to stress"/>
    <property type="evidence" value="ECO:0007669"/>
    <property type="project" value="UniProtKB-ARBA"/>
</dbReference>
<comment type="catalytic activity">
    <reaction evidence="14 15">
        <text>pyruvate + ATP = phosphoenolpyruvate + ADP + H(+)</text>
        <dbReference type="Rhea" id="RHEA:18157"/>
        <dbReference type="ChEBI" id="CHEBI:15361"/>
        <dbReference type="ChEBI" id="CHEBI:15378"/>
        <dbReference type="ChEBI" id="CHEBI:30616"/>
        <dbReference type="ChEBI" id="CHEBI:58702"/>
        <dbReference type="ChEBI" id="CHEBI:456216"/>
        <dbReference type="EC" id="2.7.1.40"/>
    </reaction>
</comment>
<dbReference type="SUPFAM" id="SSF51621">
    <property type="entry name" value="Phosphoenolpyruvate/pyruvate domain"/>
    <property type="match status" value="1"/>
</dbReference>
<evidence type="ECO:0000256" key="14">
    <source>
        <dbReference type="ARBA" id="ARBA00048152"/>
    </source>
</evidence>
<comment type="pathway">
    <text evidence="3 15">Carbohydrate degradation; glycolysis; pyruvate from D-glyceraldehyde 3-phosphate: step 5/5.</text>
</comment>
<dbReference type="GO" id="GO:0004743">
    <property type="term" value="F:pyruvate kinase activity"/>
    <property type="evidence" value="ECO:0007669"/>
    <property type="project" value="UniProtKB-EC"/>
</dbReference>
<dbReference type="InterPro" id="IPR015813">
    <property type="entry name" value="Pyrv/PenolPyrv_kinase-like_dom"/>
</dbReference>
<keyword evidence="9 15" id="KW-0418">Kinase</keyword>
<dbReference type="SUPFAM" id="SSF52935">
    <property type="entry name" value="PK C-terminal domain-like"/>
    <property type="match status" value="1"/>
</dbReference>
<dbReference type="InterPro" id="IPR040442">
    <property type="entry name" value="Pyrv_kinase-like_dom_sf"/>
</dbReference>
<evidence type="ECO:0000256" key="13">
    <source>
        <dbReference type="ARBA" id="ARBA00023317"/>
    </source>
</evidence>
<dbReference type="NCBIfam" id="TIGR01064">
    <property type="entry name" value="pyruv_kin"/>
    <property type="match status" value="1"/>
</dbReference>
<keyword evidence="11 15" id="KW-0460">Magnesium</keyword>
<dbReference type="GO" id="GO:0000287">
    <property type="term" value="F:magnesium ion binding"/>
    <property type="evidence" value="ECO:0007669"/>
    <property type="project" value="InterPro"/>
</dbReference>
<evidence type="ECO:0000256" key="11">
    <source>
        <dbReference type="ARBA" id="ARBA00022842"/>
    </source>
</evidence>
<evidence type="ECO:0000256" key="6">
    <source>
        <dbReference type="ARBA" id="ARBA00022679"/>
    </source>
</evidence>
<keyword evidence="13" id="KW-0670">Pyruvate</keyword>
<dbReference type="Pfam" id="PF00224">
    <property type="entry name" value="PK"/>
    <property type="match status" value="1"/>
</dbReference>
<dbReference type="InterPro" id="IPR001697">
    <property type="entry name" value="Pyr_Knase"/>
</dbReference>
<dbReference type="InterPro" id="IPR036918">
    <property type="entry name" value="Pyrv_Knase_C_sf"/>
</dbReference>
<sequence length="521" mass="56244">MTMSTRGTRPTTTTNKMGKVPSYNEMSRFLRRDLPNRVDVTAPLANRKTKIICTIGPSCQSVDLVSQLLKAGMNVARLNFSHGSYKYHAETIKNVREAAAATGIPVAIMLDTKGPEIRTLKLKGGKPFMLNEGKELRIFCTSDREYEGDAAKIGIDYLNLPKAVKIGTIIRIADGLINLKVIDVQSDEVTTIVQNTAEMGENKGVNLPGCNVDLPSLSEKDIADLKFGVEQGVDFIAASFARSGQGVDDIRDVLGPKGSHIKIISKIESEQGLNNFEEILAKSDGIMVARGDMGVEIPIQKVCMAQKRMIRGCNAVGKPVVTATQMLESMIVNPRPTRAEATDVANAVFDGSDCVMLSGETAKGSFPVEAVSVMAKICATAELAIDHENVFDNILTQTAKPLSRAEAIASSAVKIDINLDAALIIVLTESGASARFVAKYRPSIPVISVTADPIVYRQLLVTRAVWPLLVPSGKSDEEMIEDTIKYAVSQKWAATDEWIVIVSGTQGIQGSAHTLKVVRVQ</sequence>
<name>A0A0H5RLZ1_9EUKA</name>
<dbReference type="PROSITE" id="PS00110">
    <property type="entry name" value="PYRUVATE_KINASE"/>
    <property type="match status" value="1"/>
</dbReference>
<dbReference type="InterPro" id="IPR015806">
    <property type="entry name" value="Pyrv_Knase_insert_dom_sf"/>
</dbReference>
<evidence type="ECO:0000259" key="18">
    <source>
        <dbReference type="Pfam" id="PF02887"/>
    </source>
</evidence>